<evidence type="ECO:0000256" key="4">
    <source>
        <dbReference type="ARBA" id="ARBA00022692"/>
    </source>
</evidence>
<comment type="similarity">
    <text evidence="2 7">Belongs to the MscS (TC 1.A.23) family.</text>
</comment>
<dbReference type="InterPro" id="IPR023408">
    <property type="entry name" value="MscS_beta-dom_sf"/>
</dbReference>
<evidence type="ECO:0000259" key="10">
    <source>
        <dbReference type="Pfam" id="PF21088"/>
    </source>
</evidence>
<dbReference type="InterPro" id="IPR045275">
    <property type="entry name" value="MscS_archaea/bacteria_type"/>
</dbReference>
<dbReference type="Pfam" id="PF00924">
    <property type="entry name" value="MS_channel_2nd"/>
    <property type="match status" value="1"/>
</dbReference>
<feature type="transmembrane region" description="Helical" evidence="7">
    <location>
        <begin position="72"/>
        <end position="91"/>
    </location>
</feature>
<comment type="function">
    <text evidence="7">Mechanosensitive channel that participates in the regulation of osmotic pressure changes within the cell, opening in response to stretch forces in the membrane lipid bilayer, without the need for other proteins. Contributes to normal resistance to hypoosmotic shock. Forms an ion channel of 1.0 nanosiemens conductance with a slight preference for anions.</text>
</comment>
<evidence type="ECO:0000259" key="9">
    <source>
        <dbReference type="Pfam" id="PF21082"/>
    </source>
</evidence>
<evidence type="ECO:0000256" key="1">
    <source>
        <dbReference type="ARBA" id="ARBA00004651"/>
    </source>
</evidence>
<feature type="domain" description="Mechanosensitive ion channel MscS" evidence="8">
    <location>
        <begin position="114"/>
        <end position="179"/>
    </location>
</feature>
<accession>A0A212JHJ0</accession>
<dbReference type="SUPFAM" id="SSF82861">
    <property type="entry name" value="Mechanosensitive channel protein MscS (YggB), transmembrane region"/>
    <property type="match status" value="1"/>
</dbReference>
<evidence type="ECO:0000256" key="5">
    <source>
        <dbReference type="ARBA" id="ARBA00022989"/>
    </source>
</evidence>
<dbReference type="Pfam" id="PF21088">
    <property type="entry name" value="MS_channel_1st"/>
    <property type="match status" value="1"/>
</dbReference>
<comment type="caution">
    <text evidence="7">Lacks conserved residue(s) required for the propagation of feature annotation.</text>
</comment>
<dbReference type="SUPFAM" id="SSF82689">
    <property type="entry name" value="Mechanosensitive channel protein MscS (YggB), C-terminal domain"/>
    <property type="match status" value="1"/>
</dbReference>
<evidence type="ECO:0000313" key="11">
    <source>
        <dbReference type="EMBL" id="SBV98902.1"/>
    </source>
</evidence>
<proteinExistence type="inferred from homology"/>
<dbReference type="EMBL" id="FLUO01000001">
    <property type="protein sequence ID" value="SBV98902.1"/>
    <property type="molecule type" value="Genomic_DNA"/>
</dbReference>
<sequence length="299" mass="32107">MDINEVLDPAAIERAAAAVIAMVTTYGLRMIGAVLLLVVGWIAASWISHAIWRNLGKFKRVDDMLRGFVASLVKYGILAVTLIAVLGQFGVQTTSFVAVIGAAGLAIGLALQGTLSNLAGGVMLLLFRPFKVGDFVDASGQMGTVKHLTLFFTELANPEGVLLIVPNAEIWGKRITNFSVNPVRRFDIPVGISYSDDIDGAIAVLKDVLAAEPRVLADPAPDVFVESLADNSVNLVARCWAKSSEWWPLKSHLIKTIKVAFDAAGISIPFPQRDMHLRVDAGTLRAVLQNPAEPPSQAR</sequence>
<dbReference type="InterPro" id="IPR006685">
    <property type="entry name" value="MscS_channel_2nd"/>
</dbReference>
<dbReference type="InterPro" id="IPR011014">
    <property type="entry name" value="MscS_channel_TM-2"/>
</dbReference>
<gene>
    <name evidence="11" type="primary">mscS</name>
    <name evidence="11" type="ORF">KL86APRO_11071</name>
</gene>
<feature type="transmembrane region" description="Helical" evidence="7">
    <location>
        <begin position="30"/>
        <end position="52"/>
    </location>
</feature>
<keyword evidence="6 7" id="KW-0472">Membrane</keyword>
<dbReference type="InterPro" id="IPR049278">
    <property type="entry name" value="MS_channel_C"/>
</dbReference>
<dbReference type="GO" id="GO:0008381">
    <property type="term" value="F:mechanosensitive monoatomic ion channel activity"/>
    <property type="evidence" value="ECO:0007669"/>
    <property type="project" value="InterPro"/>
</dbReference>
<evidence type="ECO:0000256" key="3">
    <source>
        <dbReference type="ARBA" id="ARBA00022475"/>
    </source>
</evidence>
<keyword evidence="3" id="KW-1003">Cell membrane</keyword>
<dbReference type="Pfam" id="PF05552">
    <property type="entry name" value="MS_channel_1st_1"/>
    <property type="match status" value="1"/>
</dbReference>
<keyword evidence="7" id="KW-0407">Ion channel</keyword>
<dbReference type="AlphaFoldDB" id="A0A212JHJ0"/>
<evidence type="ECO:0000256" key="6">
    <source>
        <dbReference type="ARBA" id="ARBA00023136"/>
    </source>
</evidence>
<keyword evidence="7" id="KW-0813">Transport</keyword>
<evidence type="ECO:0000256" key="7">
    <source>
        <dbReference type="RuleBase" id="RU369025"/>
    </source>
</evidence>
<dbReference type="PANTHER" id="PTHR30221">
    <property type="entry name" value="SMALL-CONDUCTANCE MECHANOSENSITIVE CHANNEL"/>
    <property type="match status" value="1"/>
</dbReference>
<dbReference type="PANTHER" id="PTHR30221:SF1">
    <property type="entry name" value="SMALL-CONDUCTANCE MECHANOSENSITIVE CHANNEL"/>
    <property type="match status" value="1"/>
</dbReference>
<comment type="subunit">
    <text evidence="7">Homoheptamer.</text>
</comment>
<keyword evidence="5 7" id="KW-1133">Transmembrane helix</keyword>
<dbReference type="InterPro" id="IPR011066">
    <property type="entry name" value="MscS_channel_C_sf"/>
</dbReference>
<dbReference type="GO" id="GO:0005886">
    <property type="term" value="C:plasma membrane"/>
    <property type="evidence" value="ECO:0007669"/>
    <property type="project" value="UniProtKB-SubCell"/>
</dbReference>
<dbReference type="InterPro" id="IPR010920">
    <property type="entry name" value="LSM_dom_sf"/>
</dbReference>
<comment type="subcellular location">
    <subcellularLocation>
        <location evidence="7">Cell inner membrane</location>
        <topology evidence="7">Multi-pass membrane protein</topology>
    </subcellularLocation>
    <subcellularLocation>
        <location evidence="1">Cell membrane</location>
        <topology evidence="1">Multi-pass membrane protein</topology>
    </subcellularLocation>
</comment>
<feature type="domain" description="Mechanosensitive ion channel MscS C-terminal" evidence="9">
    <location>
        <begin position="187"/>
        <end position="268"/>
    </location>
</feature>
<keyword evidence="7" id="KW-0406">Ion transport</keyword>
<keyword evidence="4 7" id="KW-0812">Transmembrane</keyword>
<evidence type="ECO:0000259" key="8">
    <source>
        <dbReference type="Pfam" id="PF00924"/>
    </source>
</evidence>
<organism evidence="11">
    <name type="scientific">uncultured Alphaproteobacteria bacterium</name>
    <dbReference type="NCBI Taxonomy" id="91750"/>
    <lineage>
        <taxon>Bacteria</taxon>
        <taxon>Pseudomonadati</taxon>
        <taxon>Pseudomonadota</taxon>
        <taxon>Alphaproteobacteria</taxon>
        <taxon>environmental samples</taxon>
    </lineage>
</organism>
<evidence type="ECO:0000256" key="2">
    <source>
        <dbReference type="ARBA" id="ARBA00008017"/>
    </source>
</evidence>
<protein>
    <recommendedName>
        <fullName evidence="7">Small-conductance mechanosensitive channel</fullName>
    </recommendedName>
</protein>
<dbReference type="Gene3D" id="2.30.30.60">
    <property type="match status" value="1"/>
</dbReference>
<keyword evidence="7" id="KW-0997">Cell inner membrane</keyword>
<dbReference type="Gene3D" id="3.30.70.100">
    <property type="match status" value="1"/>
</dbReference>
<dbReference type="Gene3D" id="1.10.287.1260">
    <property type="match status" value="1"/>
</dbReference>
<dbReference type="InterPro" id="IPR008910">
    <property type="entry name" value="MSC_TM_helix"/>
</dbReference>
<feature type="transmembrane region" description="Helical" evidence="7">
    <location>
        <begin position="97"/>
        <end position="127"/>
    </location>
</feature>
<reference evidence="11" key="1">
    <citation type="submission" date="2016-04" db="EMBL/GenBank/DDBJ databases">
        <authorList>
            <person name="Evans L.H."/>
            <person name="Alamgir A."/>
            <person name="Owens N."/>
            <person name="Weber N.D."/>
            <person name="Virtaneva K."/>
            <person name="Barbian K."/>
            <person name="Babar A."/>
            <person name="Rosenke K."/>
        </authorList>
    </citation>
    <scope>NUCLEOTIDE SEQUENCE</scope>
    <source>
        <strain evidence="11">86</strain>
    </source>
</reference>
<name>A0A212JHJ0_9PROT</name>
<dbReference type="Pfam" id="PF21082">
    <property type="entry name" value="MS_channel_3rd"/>
    <property type="match status" value="1"/>
</dbReference>
<dbReference type="InterPro" id="IPR049142">
    <property type="entry name" value="MS_channel_1st"/>
</dbReference>
<dbReference type="SUPFAM" id="SSF50182">
    <property type="entry name" value="Sm-like ribonucleoproteins"/>
    <property type="match status" value="1"/>
</dbReference>
<feature type="domain" description="Mechanosensitive ion channel transmembrane helices 2/3" evidence="10">
    <location>
        <begin position="72"/>
        <end position="112"/>
    </location>
</feature>